<evidence type="ECO:0000256" key="8">
    <source>
        <dbReference type="ARBA" id="ARBA00023136"/>
    </source>
</evidence>
<evidence type="ECO:0000256" key="2">
    <source>
        <dbReference type="ARBA" id="ARBA00022448"/>
    </source>
</evidence>
<dbReference type="EMBL" id="HBUE01066567">
    <property type="protein sequence ID" value="CAG6470899.1"/>
    <property type="molecule type" value="Transcribed_RNA"/>
</dbReference>
<dbReference type="InterPro" id="IPR056173">
    <property type="entry name" value="Sec20_C"/>
</dbReference>
<keyword evidence="4" id="KW-0256">Endoplasmic reticulum</keyword>
<comment type="subcellular location">
    <subcellularLocation>
        <location evidence="1">Endoplasmic reticulum membrane</location>
        <topology evidence="1">Single-pass type IV membrane protein</topology>
    </subcellularLocation>
</comment>
<proteinExistence type="inferred from homology"/>
<dbReference type="EMBL" id="HBUE01150020">
    <property type="protein sequence ID" value="CAG6504703.1"/>
    <property type="molecule type" value="Transcribed_RNA"/>
</dbReference>
<protein>
    <submittedName>
        <fullName evidence="13">Vesicle transport protein SEC20</fullName>
    </submittedName>
</protein>
<dbReference type="PANTHER" id="PTHR12825:SF0">
    <property type="entry name" value="VESICLE TRANSPORT PROTEIN SEC20"/>
    <property type="match status" value="1"/>
</dbReference>
<name>A0A8D8BCG9_CULPI</name>
<feature type="transmembrane region" description="Helical" evidence="11">
    <location>
        <begin position="215"/>
        <end position="232"/>
    </location>
</feature>
<feature type="domain" description="Sec20 C-terminal" evidence="12">
    <location>
        <begin position="145"/>
        <end position="236"/>
    </location>
</feature>
<feature type="compositionally biased region" description="Polar residues" evidence="10">
    <location>
        <begin position="135"/>
        <end position="149"/>
    </location>
</feature>
<evidence type="ECO:0000256" key="10">
    <source>
        <dbReference type="SAM" id="MobiDB-lite"/>
    </source>
</evidence>
<keyword evidence="3 11" id="KW-0812">Transmembrane</keyword>
<dbReference type="EMBL" id="HBUE01255001">
    <property type="protein sequence ID" value="CAG6555981.1"/>
    <property type="molecule type" value="Transcribed_RNA"/>
</dbReference>
<keyword evidence="7" id="KW-0175">Coiled coil</keyword>
<dbReference type="EMBL" id="HBUE01150018">
    <property type="protein sequence ID" value="CAG6504700.1"/>
    <property type="molecule type" value="Transcribed_RNA"/>
</dbReference>
<evidence type="ECO:0000256" key="9">
    <source>
        <dbReference type="ARBA" id="ARBA00037934"/>
    </source>
</evidence>
<accession>A0A8D8BCG9</accession>
<evidence type="ECO:0000256" key="4">
    <source>
        <dbReference type="ARBA" id="ARBA00022824"/>
    </source>
</evidence>
<dbReference type="Pfam" id="PF03908">
    <property type="entry name" value="Sec20"/>
    <property type="match status" value="1"/>
</dbReference>
<keyword evidence="6 11" id="KW-1133">Transmembrane helix</keyword>
<dbReference type="EMBL" id="HBUE01255003">
    <property type="protein sequence ID" value="CAG6555984.1"/>
    <property type="molecule type" value="Transcribed_RNA"/>
</dbReference>
<dbReference type="GO" id="GO:0005484">
    <property type="term" value="F:SNAP receptor activity"/>
    <property type="evidence" value="ECO:0007669"/>
    <property type="project" value="InterPro"/>
</dbReference>
<keyword evidence="2" id="KW-0813">Transport</keyword>
<evidence type="ECO:0000256" key="3">
    <source>
        <dbReference type="ARBA" id="ARBA00022692"/>
    </source>
</evidence>
<organism evidence="13">
    <name type="scientific">Culex pipiens</name>
    <name type="common">House mosquito</name>
    <dbReference type="NCBI Taxonomy" id="7175"/>
    <lineage>
        <taxon>Eukaryota</taxon>
        <taxon>Metazoa</taxon>
        <taxon>Ecdysozoa</taxon>
        <taxon>Arthropoda</taxon>
        <taxon>Hexapoda</taxon>
        <taxon>Insecta</taxon>
        <taxon>Pterygota</taxon>
        <taxon>Neoptera</taxon>
        <taxon>Endopterygota</taxon>
        <taxon>Diptera</taxon>
        <taxon>Nematocera</taxon>
        <taxon>Culicoidea</taxon>
        <taxon>Culicidae</taxon>
        <taxon>Culicinae</taxon>
        <taxon>Culicini</taxon>
        <taxon>Culex</taxon>
        <taxon>Culex</taxon>
    </lineage>
</organism>
<evidence type="ECO:0000256" key="5">
    <source>
        <dbReference type="ARBA" id="ARBA00022892"/>
    </source>
</evidence>
<dbReference type="GO" id="GO:0005789">
    <property type="term" value="C:endoplasmic reticulum membrane"/>
    <property type="evidence" value="ECO:0007669"/>
    <property type="project" value="UniProtKB-SubCell"/>
</dbReference>
<evidence type="ECO:0000259" key="12">
    <source>
        <dbReference type="Pfam" id="PF03908"/>
    </source>
</evidence>
<keyword evidence="8 11" id="KW-0472">Membrane</keyword>
<evidence type="ECO:0000256" key="1">
    <source>
        <dbReference type="ARBA" id="ARBA00004163"/>
    </source>
</evidence>
<comment type="similarity">
    <text evidence="9">Belongs to the SEC20 family.</text>
</comment>
<evidence type="ECO:0000256" key="6">
    <source>
        <dbReference type="ARBA" id="ARBA00022989"/>
    </source>
</evidence>
<keyword evidence="5" id="KW-0931">ER-Golgi transport</keyword>
<evidence type="ECO:0000313" key="13">
    <source>
        <dbReference type="EMBL" id="CAG6470902.1"/>
    </source>
</evidence>
<dbReference type="GO" id="GO:0031201">
    <property type="term" value="C:SNARE complex"/>
    <property type="evidence" value="ECO:0007669"/>
    <property type="project" value="TreeGrafter"/>
</dbReference>
<sequence>MESHKYTLSSIRQDIVDNNLHVKAIIQDILAFRGSIAELDTLNEAGRGKLAALRKCIERLDDWARDEGDPNVYKEVDQHREQFSKTLQAFRKANISTMLEIEKQQKDELFALSPDSELRQRHPGGGSSSTSSVGATKSNRSTLLSQQESVTDRMRSISQQLSETTQKSAATLDTLITSSTAVEGTRDELLNTAGTISQSGKLLKKYGRRECTDKILLFFAFAFFLACVFYIVQKRLF</sequence>
<evidence type="ECO:0000256" key="7">
    <source>
        <dbReference type="ARBA" id="ARBA00023054"/>
    </source>
</evidence>
<dbReference type="AlphaFoldDB" id="A0A8D8BCG9"/>
<dbReference type="PANTHER" id="PTHR12825">
    <property type="entry name" value="BNIP1-RELATED"/>
    <property type="match status" value="1"/>
</dbReference>
<dbReference type="InterPro" id="IPR005606">
    <property type="entry name" value="Sec20"/>
</dbReference>
<evidence type="ECO:0000256" key="11">
    <source>
        <dbReference type="SAM" id="Phobius"/>
    </source>
</evidence>
<dbReference type="EMBL" id="HBUE01066569">
    <property type="protein sequence ID" value="CAG6470902.1"/>
    <property type="molecule type" value="Transcribed_RNA"/>
</dbReference>
<feature type="region of interest" description="Disordered" evidence="10">
    <location>
        <begin position="116"/>
        <end position="163"/>
    </location>
</feature>
<reference evidence="13" key="1">
    <citation type="submission" date="2021-05" db="EMBL/GenBank/DDBJ databases">
        <authorList>
            <person name="Alioto T."/>
            <person name="Alioto T."/>
            <person name="Gomez Garrido J."/>
        </authorList>
    </citation>
    <scope>NUCLEOTIDE SEQUENCE</scope>
</reference>
<dbReference type="GO" id="GO:0006890">
    <property type="term" value="P:retrograde vesicle-mediated transport, Golgi to endoplasmic reticulum"/>
    <property type="evidence" value="ECO:0007669"/>
    <property type="project" value="InterPro"/>
</dbReference>